<reference evidence="2" key="1">
    <citation type="journal article" date="2011" name="PLoS ONE">
        <title>A deep insight into the sialotranscriptome of the gulf coast tick, Amblyomma maculatum.</title>
        <authorList>
            <person name="Karim S."/>
            <person name="Singh P."/>
            <person name="Ribeiro J.M."/>
        </authorList>
    </citation>
    <scope>NUCLEOTIDE SEQUENCE</scope>
    <source>
        <tissue evidence="2">Salivary gland</tissue>
    </source>
</reference>
<dbReference type="AlphaFoldDB" id="G3MG48"/>
<feature type="signal peptide" evidence="1">
    <location>
        <begin position="1"/>
        <end position="21"/>
    </location>
</feature>
<sequence length="197" mass="22571">MHSKVAVGFLLLLVGSRQSACTSVNLEEEAEKYVRKMEERLGEIDSWGLTANYSYWAGKHSTRGEKPIEAKVESLQCHLQQEQKIIQKGELNGCKEIFTWNITDTMRSPFRLLVNVTIPMIRNERAKHTKTVELDLNNATEITREIQNRRKDVKNAAHKVTMSCDFQAEATFTGFFAFHVKRPRGDRPNYNAVTVLV</sequence>
<name>G3MG48_AMBMU</name>
<protein>
    <submittedName>
        <fullName evidence="2">Uncharacterized protein</fullName>
    </submittedName>
</protein>
<keyword evidence="1" id="KW-0732">Signal</keyword>
<evidence type="ECO:0000256" key="1">
    <source>
        <dbReference type="SAM" id="SignalP"/>
    </source>
</evidence>
<feature type="non-terminal residue" evidence="2">
    <location>
        <position position="197"/>
    </location>
</feature>
<feature type="chain" id="PRO_5003447111" evidence="1">
    <location>
        <begin position="22"/>
        <end position="197"/>
    </location>
</feature>
<accession>G3MG48</accession>
<organism evidence="2">
    <name type="scientific">Amblyomma maculatum</name>
    <name type="common">Gulf Coast tick</name>
    <dbReference type="NCBI Taxonomy" id="34609"/>
    <lineage>
        <taxon>Eukaryota</taxon>
        <taxon>Metazoa</taxon>
        <taxon>Ecdysozoa</taxon>
        <taxon>Arthropoda</taxon>
        <taxon>Chelicerata</taxon>
        <taxon>Arachnida</taxon>
        <taxon>Acari</taxon>
        <taxon>Parasitiformes</taxon>
        <taxon>Ixodida</taxon>
        <taxon>Ixodoidea</taxon>
        <taxon>Ixodidae</taxon>
        <taxon>Amblyomminae</taxon>
        <taxon>Amblyomma</taxon>
    </lineage>
</organism>
<evidence type="ECO:0000313" key="2">
    <source>
        <dbReference type="EMBL" id="AEO32466.1"/>
    </source>
</evidence>
<dbReference type="EMBL" id="JO840849">
    <property type="protein sequence ID" value="AEO32466.1"/>
    <property type="molecule type" value="mRNA"/>
</dbReference>
<proteinExistence type="evidence at transcript level"/>